<gene>
    <name evidence="1" type="ORF">GCM10010449_84500</name>
</gene>
<dbReference type="RefSeq" id="WP_344530968.1">
    <property type="nucleotide sequence ID" value="NZ_BAAAUG010000252.1"/>
</dbReference>
<accession>A0ABP6NNK3</accession>
<reference evidence="2" key="1">
    <citation type="journal article" date="2019" name="Int. J. Syst. Evol. Microbiol.">
        <title>The Global Catalogue of Microorganisms (GCM) 10K type strain sequencing project: providing services to taxonomists for standard genome sequencing and annotation.</title>
        <authorList>
            <consortium name="The Broad Institute Genomics Platform"/>
            <consortium name="The Broad Institute Genome Sequencing Center for Infectious Disease"/>
            <person name="Wu L."/>
            <person name="Ma J."/>
        </authorList>
    </citation>
    <scope>NUCLEOTIDE SEQUENCE [LARGE SCALE GENOMIC DNA]</scope>
    <source>
        <strain evidence="2">JCM 9092</strain>
    </source>
</reference>
<evidence type="ECO:0000313" key="2">
    <source>
        <dbReference type="Proteomes" id="UP001501637"/>
    </source>
</evidence>
<dbReference type="Proteomes" id="UP001501637">
    <property type="component" value="Unassembled WGS sequence"/>
</dbReference>
<evidence type="ECO:0000313" key="1">
    <source>
        <dbReference type="EMBL" id="GAA3154270.1"/>
    </source>
</evidence>
<sequence length="140" mass="14704">MSSTGTILRTAAQLYAYYGHHNGPHFAGFDGRLDPVAAIFRAITGHTPHCFIDDDDIALLLITTNAPAMDAIRALSAVLPTEPPLTDGVVDHIEHISDLTAYAALGQPPATPDVVLGNFARAAQAADTLASLPTQRPHAA</sequence>
<name>A0ABP6NNK3_9ACTN</name>
<keyword evidence="2" id="KW-1185">Reference proteome</keyword>
<organism evidence="1 2">
    <name type="scientific">Streptomyces rectiviolaceus</name>
    <dbReference type="NCBI Taxonomy" id="332591"/>
    <lineage>
        <taxon>Bacteria</taxon>
        <taxon>Bacillati</taxon>
        <taxon>Actinomycetota</taxon>
        <taxon>Actinomycetes</taxon>
        <taxon>Kitasatosporales</taxon>
        <taxon>Streptomycetaceae</taxon>
        <taxon>Streptomyces</taxon>
    </lineage>
</organism>
<dbReference type="EMBL" id="BAAAUG010000252">
    <property type="protein sequence ID" value="GAA3154270.1"/>
    <property type="molecule type" value="Genomic_DNA"/>
</dbReference>
<protein>
    <submittedName>
        <fullName evidence="1">Uncharacterized protein</fullName>
    </submittedName>
</protein>
<comment type="caution">
    <text evidence="1">The sequence shown here is derived from an EMBL/GenBank/DDBJ whole genome shotgun (WGS) entry which is preliminary data.</text>
</comment>
<proteinExistence type="predicted"/>